<keyword evidence="6" id="KW-0136">Cellulose degradation</keyword>
<evidence type="ECO:0000256" key="5">
    <source>
        <dbReference type="ARBA" id="ARBA00022801"/>
    </source>
</evidence>
<dbReference type="Gene3D" id="3.20.20.80">
    <property type="entry name" value="Glycosidases"/>
    <property type="match status" value="1"/>
</dbReference>
<dbReference type="PROSITE" id="PS51164">
    <property type="entry name" value="CBM1_2"/>
    <property type="match status" value="1"/>
</dbReference>
<dbReference type="STRING" id="68775.A0A5C3MAP8"/>
<evidence type="ECO:0000313" key="14">
    <source>
        <dbReference type="Proteomes" id="UP000308652"/>
    </source>
</evidence>
<dbReference type="Pfam" id="PF00734">
    <property type="entry name" value="CBM_1"/>
    <property type="match status" value="1"/>
</dbReference>
<dbReference type="InterPro" id="IPR035971">
    <property type="entry name" value="CBD_sf"/>
</dbReference>
<dbReference type="InterPro" id="IPR017853">
    <property type="entry name" value="GH"/>
</dbReference>
<evidence type="ECO:0000256" key="11">
    <source>
        <dbReference type="SAM" id="SignalP"/>
    </source>
</evidence>
<comment type="similarity">
    <text evidence="2 10">Belongs to the glycosyl hydrolase 5 (cellulase A) family.</text>
</comment>
<dbReference type="InterPro" id="IPR000254">
    <property type="entry name" value="CBD"/>
</dbReference>
<keyword evidence="5 10" id="KW-0378">Hydrolase</keyword>
<dbReference type="OrthoDB" id="5823761at2759"/>
<reference evidence="13 14" key="1">
    <citation type="journal article" date="2019" name="Nat. Ecol. Evol.">
        <title>Megaphylogeny resolves global patterns of mushroom evolution.</title>
        <authorList>
            <person name="Varga T."/>
            <person name="Krizsan K."/>
            <person name="Foldi C."/>
            <person name="Dima B."/>
            <person name="Sanchez-Garcia M."/>
            <person name="Sanchez-Ramirez S."/>
            <person name="Szollosi G.J."/>
            <person name="Szarkandi J.G."/>
            <person name="Papp V."/>
            <person name="Albert L."/>
            <person name="Andreopoulos W."/>
            <person name="Angelini C."/>
            <person name="Antonin V."/>
            <person name="Barry K.W."/>
            <person name="Bougher N.L."/>
            <person name="Buchanan P."/>
            <person name="Buyck B."/>
            <person name="Bense V."/>
            <person name="Catcheside P."/>
            <person name="Chovatia M."/>
            <person name="Cooper J."/>
            <person name="Damon W."/>
            <person name="Desjardin D."/>
            <person name="Finy P."/>
            <person name="Geml J."/>
            <person name="Haridas S."/>
            <person name="Hughes K."/>
            <person name="Justo A."/>
            <person name="Karasinski D."/>
            <person name="Kautmanova I."/>
            <person name="Kiss B."/>
            <person name="Kocsube S."/>
            <person name="Kotiranta H."/>
            <person name="LaButti K.M."/>
            <person name="Lechner B.E."/>
            <person name="Liimatainen K."/>
            <person name="Lipzen A."/>
            <person name="Lukacs Z."/>
            <person name="Mihaltcheva S."/>
            <person name="Morgado L.N."/>
            <person name="Niskanen T."/>
            <person name="Noordeloos M.E."/>
            <person name="Ohm R.A."/>
            <person name="Ortiz-Santana B."/>
            <person name="Ovrebo C."/>
            <person name="Racz N."/>
            <person name="Riley R."/>
            <person name="Savchenko A."/>
            <person name="Shiryaev A."/>
            <person name="Soop K."/>
            <person name="Spirin V."/>
            <person name="Szebenyi C."/>
            <person name="Tomsovsky M."/>
            <person name="Tulloss R.E."/>
            <person name="Uehling J."/>
            <person name="Grigoriev I.V."/>
            <person name="Vagvolgyi C."/>
            <person name="Papp T."/>
            <person name="Martin F.M."/>
            <person name="Miettinen O."/>
            <person name="Hibbett D.S."/>
            <person name="Nagy L.G."/>
        </authorList>
    </citation>
    <scope>NUCLEOTIDE SEQUENCE [LARGE SCALE GENOMIC DNA]</scope>
    <source>
        <strain evidence="13 14">CBS 166.37</strain>
    </source>
</reference>
<evidence type="ECO:0000256" key="10">
    <source>
        <dbReference type="RuleBase" id="RU361153"/>
    </source>
</evidence>
<organism evidence="13 14">
    <name type="scientific">Crucibulum laeve</name>
    <dbReference type="NCBI Taxonomy" id="68775"/>
    <lineage>
        <taxon>Eukaryota</taxon>
        <taxon>Fungi</taxon>
        <taxon>Dikarya</taxon>
        <taxon>Basidiomycota</taxon>
        <taxon>Agaricomycotina</taxon>
        <taxon>Agaricomycetes</taxon>
        <taxon>Agaricomycetidae</taxon>
        <taxon>Agaricales</taxon>
        <taxon>Agaricineae</taxon>
        <taxon>Nidulariaceae</taxon>
        <taxon>Crucibulum</taxon>
    </lineage>
</organism>
<name>A0A5C3MAP8_9AGAR</name>
<proteinExistence type="inferred from homology"/>
<feature type="chain" id="PRO_5022759615" description="cellulase" evidence="11">
    <location>
        <begin position="21"/>
        <end position="421"/>
    </location>
</feature>
<keyword evidence="14" id="KW-1185">Reference proteome</keyword>
<dbReference type="FunFam" id="3.20.20.80:FF:000124">
    <property type="entry name" value="Exported cellulase"/>
    <property type="match status" value="1"/>
</dbReference>
<evidence type="ECO:0000256" key="8">
    <source>
        <dbReference type="ARBA" id="ARBA00023295"/>
    </source>
</evidence>
<evidence type="ECO:0000256" key="6">
    <source>
        <dbReference type="ARBA" id="ARBA00023001"/>
    </source>
</evidence>
<dbReference type="GO" id="GO:0030248">
    <property type="term" value="F:cellulose binding"/>
    <property type="evidence" value="ECO:0007669"/>
    <property type="project" value="InterPro"/>
</dbReference>
<gene>
    <name evidence="13" type="ORF">BDQ12DRAFT_720527</name>
</gene>
<dbReference type="PROSITE" id="PS00562">
    <property type="entry name" value="CBM1_1"/>
    <property type="match status" value="1"/>
</dbReference>
<keyword evidence="8 10" id="KW-0326">Glycosidase</keyword>
<dbReference type="AlphaFoldDB" id="A0A5C3MAP8"/>
<evidence type="ECO:0000256" key="4">
    <source>
        <dbReference type="ARBA" id="ARBA00022729"/>
    </source>
</evidence>
<dbReference type="SUPFAM" id="SSF57180">
    <property type="entry name" value="Cellulose-binding domain"/>
    <property type="match status" value="1"/>
</dbReference>
<comment type="catalytic activity">
    <reaction evidence="1">
        <text>Endohydrolysis of (1-&gt;4)-beta-D-glucosidic linkages in cellulose, lichenin and cereal beta-D-glucans.</text>
        <dbReference type="EC" id="3.2.1.4"/>
    </reaction>
</comment>
<sequence>MTRSLYALGLLSLGGLLAHGQSPLYGQCGGVGWAGATTCVSGSFCSELNDYYSQCIPGAATGTTPTPTTTSVILGPSGTCAPNSPPASAGTLKLTGINISGFDFGCSTDGGCTASGAYPPLTKYYGADGLGQMQHFVNDDGFNAFRLPVGWQFLTNDILGGTIDETNFAKYDDLVQACLSTGASCIIDIHNYARWNGKIIGQGGPTNEQFAALWSSIAAKYQSNSKIIFGIMNEPHDVPDIVAWAASVQAAVTAIRNAGATSQMILLPGNNWTSAATFVSNGSADALNKVTNPDGSKTNLVFDVHKYLDSDNSGTHSECVTNNIDEAWAPLAQWLRCNGRQAFNTETGGGNVASCAQFLCEQIAFQAKNSDVFVGYIGWAAGNFDPSYVLGEVPTKISATWSDTLLVKSCLAPVSGSQKSM</sequence>
<protein>
    <recommendedName>
        <fullName evidence="3">cellulase</fullName>
        <ecNumber evidence="3">3.2.1.4</ecNumber>
    </recommendedName>
</protein>
<evidence type="ECO:0000256" key="1">
    <source>
        <dbReference type="ARBA" id="ARBA00000966"/>
    </source>
</evidence>
<keyword evidence="7" id="KW-0119">Carbohydrate metabolism</keyword>
<dbReference type="Pfam" id="PF00150">
    <property type="entry name" value="Cellulase"/>
    <property type="match status" value="1"/>
</dbReference>
<dbReference type="EC" id="3.2.1.4" evidence="3"/>
<evidence type="ECO:0000259" key="12">
    <source>
        <dbReference type="PROSITE" id="PS51164"/>
    </source>
</evidence>
<evidence type="ECO:0000256" key="3">
    <source>
        <dbReference type="ARBA" id="ARBA00012601"/>
    </source>
</evidence>
<dbReference type="SMART" id="SM00236">
    <property type="entry name" value="fCBD"/>
    <property type="match status" value="1"/>
</dbReference>
<evidence type="ECO:0000313" key="13">
    <source>
        <dbReference type="EMBL" id="TFK41695.1"/>
    </source>
</evidence>
<keyword evidence="9" id="KW-0624">Polysaccharide degradation</keyword>
<feature type="signal peptide" evidence="11">
    <location>
        <begin position="1"/>
        <end position="20"/>
    </location>
</feature>
<accession>A0A5C3MAP8</accession>
<evidence type="ECO:0000256" key="2">
    <source>
        <dbReference type="ARBA" id="ARBA00005641"/>
    </source>
</evidence>
<dbReference type="PANTHER" id="PTHR34142">
    <property type="entry name" value="ENDO-BETA-1,4-GLUCANASE A"/>
    <property type="match status" value="1"/>
</dbReference>
<evidence type="ECO:0000256" key="7">
    <source>
        <dbReference type="ARBA" id="ARBA00023277"/>
    </source>
</evidence>
<dbReference type="GO" id="GO:0030245">
    <property type="term" value="P:cellulose catabolic process"/>
    <property type="evidence" value="ECO:0007669"/>
    <property type="project" value="UniProtKB-KW"/>
</dbReference>
<evidence type="ECO:0000256" key="9">
    <source>
        <dbReference type="ARBA" id="ARBA00023326"/>
    </source>
</evidence>
<keyword evidence="4 11" id="KW-0732">Signal</keyword>
<dbReference type="EMBL" id="ML213594">
    <property type="protein sequence ID" value="TFK41695.1"/>
    <property type="molecule type" value="Genomic_DNA"/>
</dbReference>
<dbReference type="SUPFAM" id="SSF51445">
    <property type="entry name" value="(Trans)glycosidases"/>
    <property type="match status" value="1"/>
</dbReference>
<dbReference type="PROSITE" id="PS00659">
    <property type="entry name" value="GLYCOSYL_HYDROL_F5"/>
    <property type="match status" value="1"/>
</dbReference>
<dbReference type="GO" id="GO:0005576">
    <property type="term" value="C:extracellular region"/>
    <property type="evidence" value="ECO:0007669"/>
    <property type="project" value="InterPro"/>
</dbReference>
<dbReference type="Proteomes" id="UP000308652">
    <property type="component" value="Unassembled WGS sequence"/>
</dbReference>
<dbReference type="GO" id="GO:0008810">
    <property type="term" value="F:cellulase activity"/>
    <property type="evidence" value="ECO:0007669"/>
    <property type="project" value="UniProtKB-EC"/>
</dbReference>
<dbReference type="InterPro" id="IPR018087">
    <property type="entry name" value="Glyco_hydro_5_CS"/>
</dbReference>
<dbReference type="PANTHER" id="PTHR34142:SF5">
    <property type="entry name" value="CBM1 DOMAIN-CONTAINING PROTEIN"/>
    <property type="match status" value="1"/>
</dbReference>
<dbReference type="InterPro" id="IPR001547">
    <property type="entry name" value="Glyco_hydro_5"/>
</dbReference>
<feature type="domain" description="CBM1" evidence="12">
    <location>
        <begin position="20"/>
        <end position="56"/>
    </location>
</feature>